<dbReference type="GO" id="GO:0004674">
    <property type="term" value="F:protein serine/threonine kinase activity"/>
    <property type="evidence" value="ECO:0007669"/>
    <property type="project" value="UniProtKB-KW"/>
</dbReference>
<dbReference type="Gene3D" id="1.20.1440.180">
    <property type="entry name" value="KEN domain"/>
    <property type="match status" value="1"/>
</dbReference>
<evidence type="ECO:0000256" key="1">
    <source>
        <dbReference type="ARBA" id="ARBA00004479"/>
    </source>
</evidence>
<keyword evidence="5" id="KW-0812">Transmembrane</keyword>
<feature type="domain" description="Protein kinase" evidence="12">
    <location>
        <begin position="631"/>
        <end position="985"/>
    </location>
</feature>
<keyword evidence="10" id="KW-1133">Transmembrane helix</keyword>
<dbReference type="Gene3D" id="2.130.10.10">
    <property type="entry name" value="YVTN repeat-like/Quinoprotein amine dehydrogenase"/>
    <property type="match status" value="1"/>
</dbReference>
<sequence length="1055" mass="113673">MALLTTIDGDLHCINRGTGEVLWTRSPQVTGAVVSSNVTKYSRSRNPNHDVLGGTSFGTGAGVGAQLGGDIKYDSDDWTFIVEPSETPRLYLYSNASGLQPVGPLVQLVSNSPHIRPDGKRITGGKKTSLVELELRSGEIVDEFESETGCTGPEGLKGSDSGLTIILGQAEYTLCIADPLSGMQWDISYSEYFPVTENPSTERKGPITWIGSDKDGLVAFWNAAAGIMWRKKFNSPTTAVFEVFMVSKTGKATLARQRKPEGMSHLTSRAYVGIYQDQLYVLSEQNYPLLGNAELEITRPYLGIEGSEDSNEDEHDMDCRAGSPYFPGCMVGPHMISFPFSPDGFPAVGGGGSSQGPDKQDERKGKSKPISISDADDPFAPSQSILKPTTLVGWLVIAAGILTGLVYSKGAGYLAKPVDSFMEERNVQFKVRGLVRAVTQRVGFVNTAVMATSSALGISSRDRRDSLPAFNDMSIALPIHNESEQLTSSVQEKASENETEWNEKQDKGGRKGPRSKPSEQRSDDGKINNANGTGGGSGGGIGGGRKKKRGAGGKGQKAAAAAAAAAAATAAVATGTVDALSGENGSKSTSEQKDEGSMGSGIGESNDDAIQTGETAITRSQSTAPVLKSIQVTETILGYGSHGTVVYKGTYDGRSVAVKRLLIDFYDVAFHEVRLLQESDDHSNVVRYFRSEQCDRFLYIALELCSASLDDIIERGHIQQYQELSATLEPQKILHQIILGIHHLHSLKIVHRDIKPQNILIGEPKRRPKPSKSATSMNSGSPETPKSPPLGSSGMITSVVRANYIPSPALDLYPGRVLISDFGLCRKLENDQSSFHNSTVHGGKGGAGGGTVGWRAPECLSGLDQDDEMLQAMVNGSVGAVSTDESSSSSQGTGVRPPGRANRMTRAIDIFSAGCVFYYVLMNGDHPFGDRYSRERNILLNRPNLSGLDSMGPEGVEAKDLISRMIAHNPADRPDAFTDCSDRFEIEDRGMDSDQLSPLLVKLETNAKEILGKDWYKVIDRTLVDNLGRYRKYDGNSVRDLLRALRNKTKTIAEQ</sequence>
<dbReference type="GO" id="GO:0004521">
    <property type="term" value="F:RNA endonuclease activity"/>
    <property type="evidence" value="ECO:0007669"/>
    <property type="project" value="InterPro"/>
</dbReference>
<keyword evidence="7" id="KW-0547">Nucleotide-binding</keyword>
<dbReference type="Proteomes" id="UP000749646">
    <property type="component" value="Unassembled WGS sequence"/>
</dbReference>
<evidence type="ECO:0000256" key="5">
    <source>
        <dbReference type="ARBA" id="ARBA00022692"/>
    </source>
</evidence>
<dbReference type="GO" id="GO:0051082">
    <property type="term" value="F:unfolded protein binding"/>
    <property type="evidence" value="ECO:0007669"/>
    <property type="project" value="TreeGrafter"/>
</dbReference>
<feature type="region of interest" description="Disordered" evidence="11">
    <location>
        <begin position="760"/>
        <end position="793"/>
    </location>
</feature>
<feature type="region of interest" description="Disordered" evidence="11">
    <location>
        <begin position="579"/>
        <end position="608"/>
    </location>
</feature>
<dbReference type="InterPro" id="IPR015943">
    <property type="entry name" value="WD40/YVTN_repeat-like_dom_sf"/>
</dbReference>
<dbReference type="InterPro" id="IPR000719">
    <property type="entry name" value="Prot_kinase_dom"/>
</dbReference>
<dbReference type="GO" id="GO:0005524">
    <property type="term" value="F:ATP binding"/>
    <property type="evidence" value="ECO:0007669"/>
    <property type="project" value="UniProtKB-KW"/>
</dbReference>
<dbReference type="InterPro" id="IPR010513">
    <property type="entry name" value="KEN_dom"/>
</dbReference>
<dbReference type="PANTHER" id="PTHR13954:SF6">
    <property type="entry name" value="NON-SPECIFIC SERINE_THREONINE PROTEIN KINASE"/>
    <property type="match status" value="1"/>
</dbReference>
<dbReference type="FunFam" id="3.30.200.20:FF:000077">
    <property type="entry name" value="Putative Serine/threonine-protein kinase/endoribonuclease IRE1"/>
    <property type="match status" value="1"/>
</dbReference>
<dbReference type="PROSITE" id="PS50011">
    <property type="entry name" value="PROTEIN_KINASE_DOM"/>
    <property type="match status" value="1"/>
</dbReference>
<dbReference type="InterPro" id="IPR011047">
    <property type="entry name" value="Quinoprotein_ADH-like_sf"/>
</dbReference>
<dbReference type="Gene3D" id="3.30.200.20">
    <property type="entry name" value="Phosphorylase Kinase, domain 1"/>
    <property type="match status" value="1"/>
</dbReference>
<dbReference type="Gene3D" id="1.10.510.10">
    <property type="entry name" value="Transferase(Phosphotransferase) domain 1"/>
    <property type="match status" value="1"/>
</dbReference>
<feature type="domain" description="KEN" evidence="13">
    <location>
        <begin position="970"/>
        <end position="1055"/>
    </location>
</feature>
<reference evidence="14" key="1">
    <citation type="journal article" date="2020" name="Fungal Divers.">
        <title>Resolving the Mortierellaceae phylogeny through synthesis of multi-gene phylogenetics and phylogenomics.</title>
        <authorList>
            <person name="Vandepol N."/>
            <person name="Liber J."/>
            <person name="Desiro A."/>
            <person name="Na H."/>
            <person name="Kennedy M."/>
            <person name="Barry K."/>
            <person name="Grigoriev I.V."/>
            <person name="Miller A.N."/>
            <person name="O'Donnell K."/>
            <person name="Stajich J.E."/>
            <person name="Bonito G."/>
        </authorList>
    </citation>
    <scope>NUCLEOTIDE SEQUENCE</scope>
    <source>
        <strain evidence="14">MES-2147</strain>
    </source>
</reference>
<comment type="caution">
    <text evidence="14">The sequence shown here is derived from an EMBL/GenBank/DDBJ whole genome shotgun (WGS) entry which is preliminary data.</text>
</comment>
<dbReference type="GO" id="GO:0006397">
    <property type="term" value="P:mRNA processing"/>
    <property type="evidence" value="ECO:0007669"/>
    <property type="project" value="InterPro"/>
</dbReference>
<feature type="region of interest" description="Disordered" evidence="11">
    <location>
        <begin position="481"/>
        <end position="552"/>
    </location>
</feature>
<dbReference type="AlphaFoldDB" id="A0A9P6J1C6"/>
<organism evidence="14 15">
    <name type="scientific">Modicella reniformis</name>
    <dbReference type="NCBI Taxonomy" id="1440133"/>
    <lineage>
        <taxon>Eukaryota</taxon>
        <taxon>Fungi</taxon>
        <taxon>Fungi incertae sedis</taxon>
        <taxon>Mucoromycota</taxon>
        <taxon>Mortierellomycotina</taxon>
        <taxon>Mortierellomycetes</taxon>
        <taxon>Mortierellales</taxon>
        <taxon>Mortierellaceae</taxon>
        <taxon>Modicella</taxon>
    </lineage>
</organism>
<keyword evidence="9" id="KW-0067">ATP-binding</keyword>
<feature type="region of interest" description="Disordered" evidence="11">
    <location>
        <begin position="347"/>
        <end position="381"/>
    </location>
</feature>
<dbReference type="GO" id="GO:0036498">
    <property type="term" value="P:IRE1-mediated unfolded protein response"/>
    <property type="evidence" value="ECO:0007669"/>
    <property type="project" value="UniProtKB-ARBA"/>
</dbReference>
<feature type="compositionally biased region" description="Gly residues" evidence="11">
    <location>
        <begin position="532"/>
        <end position="543"/>
    </location>
</feature>
<keyword evidence="8 14" id="KW-0418">Kinase</keyword>
<evidence type="ECO:0000313" key="14">
    <source>
        <dbReference type="EMBL" id="KAF9957938.1"/>
    </source>
</evidence>
<feature type="compositionally biased region" description="Polar residues" evidence="11">
    <location>
        <begin position="772"/>
        <end position="784"/>
    </location>
</feature>
<dbReference type="InterPro" id="IPR011009">
    <property type="entry name" value="Kinase-like_dom_sf"/>
</dbReference>
<feature type="compositionally biased region" description="Basic and acidic residues" evidence="11">
    <location>
        <begin position="516"/>
        <end position="526"/>
    </location>
</feature>
<dbReference type="PANTHER" id="PTHR13954">
    <property type="entry name" value="IRE1-RELATED"/>
    <property type="match status" value="1"/>
</dbReference>
<dbReference type="PROSITE" id="PS00108">
    <property type="entry name" value="PROTEIN_KINASE_ST"/>
    <property type="match status" value="1"/>
</dbReference>
<accession>A0A9P6J1C6</accession>
<dbReference type="SUPFAM" id="SSF56112">
    <property type="entry name" value="Protein kinase-like (PK-like)"/>
    <property type="match status" value="1"/>
</dbReference>
<evidence type="ECO:0000256" key="7">
    <source>
        <dbReference type="ARBA" id="ARBA00022741"/>
    </source>
</evidence>
<keyword evidence="3" id="KW-0723">Serine/threonine-protein kinase</keyword>
<dbReference type="InterPro" id="IPR008271">
    <property type="entry name" value="Ser/Thr_kinase_AS"/>
</dbReference>
<evidence type="ECO:0000256" key="4">
    <source>
        <dbReference type="ARBA" id="ARBA00022679"/>
    </source>
</evidence>
<dbReference type="InterPro" id="IPR045133">
    <property type="entry name" value="IRE1/2-like"/>
</dbReference>
<dbReference type="EC" id="2.7.11.1" evidence="2"/>
<dbReference type="SUPFAM" id="SSF50998">
    <property type="entry name" value="Quinoprotein alcohol dehydrogenase-like"/>
    <property type="match status" value="1"/>
</dbReference>
<name>A0A9P6J1C6_9FUNG</name>
<dbReference type="OrthoDB" id="63989at2759"/>
<keyword evidence="6" id="KW-0732">Signal</keyword>
<feature type="region of interest" description="Disordered" evidence="11">
    <location>
        <begin position="879"/>
        <end position="900"/>
    </location>
</feature>
<feature type="compositionally biased region" description="Basic and acidic residues" evidence="11">
    <location>
        <begin position="493"/>
        <end position="509"/>
    </location>
</feature>
<evidence type="ECO:0000259" key="13">
    <source>
        <dbReference type="PROSITE" id="PS51392"/>
    </source>
</evidence>
<gene>
    <name evidence="14" type="primary">IRE1</name>
    <name evidence="14" type="ORF">BGZ65_001764</name>
</gene>
<dbReference type="GO" id="GO:0070059">
    <property type="term" value="P:intrinsic apoptotic signaling pathway in response to endoplasmic reticulum stress"/>
    <property type="evidence" value="ECO:0007669"/>
    <property type="project" value="TreeGrafter"/>
</dbReference>
<evidence type="ECO:0000256" key="9">
    <source>
        <dbReference type="ARBA" id="ARBA00022840"/>
    </source>
</evidence>
<evidence type="ECO:0000256" key="3">
    <source>
        <dbReference type="ARBA" id="ARBA00022527"/>
    </source>
</evidence>
<evidence type="ECO:0000256" key="8">
    <source>
        <dbReference type="ARBA" id="ARBA00022777"/>
    </source>
</evidence>
<evidence type="ECO:0000256" key="11">
    <source>
        <dbReference type="SAM" id="MobiDB-lite"/>
    </source>
</evidence>
<dbReference type="Pfam" id="PF06479">
    <property type="entry name" value="Ribonuc_2-5A"/>
    <property type="match status" value="1"/>
</dbReference>
<dbReference type="EMBL" id="JAAAHW010006594">
    <property type="protein sequence ID" value="KAF9957938.1"/>
    <property type="molecule type" value="Genomic_DNA"/>
</dbReference>
<proteinExistence type="predicted"/>
<keyword evidence="10" id="KW-0472">Membrane</keyword>
<keyword evidence="4" id="KW-0808">Transferase</keyword>
<evidence type="ECO:0000256" key="2">
    <source>
        <dbReference type="ARBA" id="ARBA00012513"/>
    </source>
</evidence>
<evidence type="ECO:0000313" key="15">
    <source>
        <dbReference type="Proteomes" id="UP000749646"/>
    </source>
</evidence>
<evidence type="ECO:0000259" key="12">
    <source>
        <dbReference type="PROSITE" id="PS50011"/>
    </source>
</evidence>
<dbReference type="SMART" id="SM00220">
    <property type="entry name" value="S_TKc"/>
    <property type="match status" value="1"/>
</dbReference>
<dbReference type="Pfam" id="PF00069">
    <property type="entry name" value="Pkinase"/>
    <property type="match status" value="1"/>
</dbReference>
<dbReference type="GO" id="GO:1990604">
    <property type="term" value="C:IRE1-TRAF2-ASK1 complex"/>
    <property type="evidence" value="ECO:0007669"/>
    <property type="project" value="TreeGrafter"/>
</dbReference>
<dbReference type="PROSITE" id="PS51392">
    <property type="entry name" value="KEN"/>
    <property type="match status" value="1"/>
</dbReference>
<dbReference type="InterPro" id="IPR038357">
    <property type="entry name" value="KEN_sf"/>
</dbReference>
<evidence type="ECO:0000256" key="6">
    <source>
        <dbReference type="ARBA" id="ARBA00022729"/>
    </source>
</evidence>
<comment type="subcellular location">
    <subcellularLocation>
        <location evidence="1">Membrane</location>
        <topology evidence="1">Single-pass type I membrane protein</topology>
    </subcellularLocation>
</comment>
<evidence type="ECO:0000256" key="10">
    <source>
        <dbReference type="ARBA" id="ARBA00022989"/>
    </source>
</evidence>
<protein>
    <recommendedName>
        <fullName evidence="2">non-specific serine/threonine protein kinase</fullName>
        <ecNumber evidence="2">2.7.11.1</ecNumber>
    </recommendedName>
</protein>
<keyword evidence="15" id="KW-1185">Reference proteome</keyword>